<dbReference type="SMART" id="SM00363">
    <property type="entry name" value="S4"/>
    <property type="match status" value="1"/>
</dbReference>
<dbReference type="AlphaFoldDB" id="A0AAE3M7J8"/>
<keyword evidence="7" id="KW-1185">Reference proteome</keyword>
<dbReference type="EMBL" id="JAPDPJ010000054">
    <property type="protein sequence ID" value="MCW3788467.1"/>
    <property type="molecule type" value="Genomic_DNA"/>
</dbReference>
<dbReference type="InterPro" id="IPR025708">
    <property type="entry name" value="HSP15"/>
</dbReference>
<reference evidence="6" key="1">
    <citation type="submission" date="2022-10" db="EMBL/GenBank/DDBJ databases">
        <authorList>
            <person name="Yu W.X."/>
        </authorList>
    </citation>
    <scope>NUCLEOTIDE SEQUENCE</scope>
    <source>
        <strain evidence="6">AAT</strain>
    </source>
</reference>
<evidence type="ECO:0000313" key="6">
    <source>
        <dbReference type="EMBL" id="MCW3788467.1"/>
    </source>
</evidence>
<dbReference type="SUPFAM" id="SSF55174">
    <property type="entry name" value="Alpha-L RNA-binding motif"/>
    <property type="match status" value="1"/>
</dbReference>
<evidence type="ECO:0000256" key="2">
    <source>
        <dbReference type="ARBA" id="ARBA00022884"/>
    </source>
</evidence>
<sequence>MDEGVRIDKYLWAIRVFKTRSIAAEAIKKGRVMIDGQPVKNSRVVKVGMTINVKFPPITRSFKVLAISGKRMGAKLVPDFMKEVTTDDQIELMELTRMSNAMGRRKGLGRPTKKERRELDKLDEVDDWDF</sequence>
<evidence type="ECO:0000256" key="3">
    <source>
        <dbReference type="ARBA" id="ARBA00023125"/>
    </source>
</evidence>
<dbReference type="InterPro" id="IPR002942">
    <property type="entry name" value="S4_RNA-bd"/>
</dbReference>
<evidence type="ECO:0000313" key="7">
    <source>
        <dbReference type="Proteomes" id="UP001209229"/>
    </source>
</evidence>
<keyword evidence="3" id="KW-0238">DNA-binding</keyword>
<gene>
    <name evidence="6" type="ORF">OM075_18505</name>
</gene>
<dbReference type="Proteomes" id="UP001209229">
    <property type="component" value="Unassembled WGS sequence"/>
</dbReference>
<dbReference type="PIRSF" id="PIRSF016821">
    <property type="entry name" value="HSP15"/>
    <property type="match status" value="1"/>
</dbReference>
<dbReference type="PROSITE" id="PS50889">
    <property type="entry name" value="S4"/>
    <property type="match status" value="1"/>
</dbReference>
<evidence type="ECO:0000259" key="5">
    <source>
        <dbReference type="SMART" id="SM00363"/>
    </source>
</evidence>
<comment type="similarity">
    <text evidence="1">Belongs to the HSP15 family.</text>
</comment>
<dbReference type="GO" id="GO:0003727">
    <property type="term" value="F:single-stranded RNA binding"/>
    <property type="evidence" value="ECO:0007669"/>
    <property type="project" value="InterPro"/>
</dbReference>
<evidence type="ECO:0000256" key="4">
    <source>
        <dbReference type="PROSITE-ProRule" id="PRU00182"/>
    </source>
</evidence>
<accession>A0AAE3M7J8</accession>
<dbReference type="GO" id="GO:0034605">
    <property type="term" value="P:cellular response to heat"/>
    <property type="evidence" value="ECO:0007669"/>
    <property type="project" value="InterPro"/>
</dbReference>
<comment type="caution">
    <text evidence="6">The sequence shown here is derived from an EMBL/GenBank/DDBJ whole genome shotgun (WGS) entry which is preliminary data.</text>
</comment>
<protein>
    <submittedName>
        <fullName evidence="6">S4 domain-containing protein</fullName>
    </submittedName>
</protein>
<dbReference type="GO" id="GO:0003677">
    <property type="term" value="F:DNA binding"/>
    <property type="evidence" value="ECO:0007669"/>
    <property type="project" value="UniProtKB-KW"/>
</dbReference>
<organism evidence="6 7">
    <name type="scientific">Plebeiibacterium sediminum</name>
    <dbReference type="NCBI Taxonomy" id="2992112"/>
    <lineage>
        <taxon>Bacteria</taxon>
        <taxon>Pseudomonadati</taxon>
        <taxon>Bacteroidota</taxon>
        <taxon>Bacteroidia</taxon>
        <taxon>Marinilabiliales</taxon>
        <taxon>Marinilabiliaceae</taxon>
        <taxon>Plebeiibacterium</taxon>
    </lineage>
</organism>
<dbReference type="Gene3D" id="3.10.290.10">
    <property type="entry name" value="RNA-binding S4 domain"/>
    <property type="match status" value="1"/>
</dbReference>
<keyword evidence="2 4" id="KW-0694">RNA-binding</keyword>
<dbReference type="Pfam" id="PF01479">
    <property type="entry name" value="S4"/>
    <property type="match status" value="1"/>
</dbReference>
<dbReference type="GO" id="GO:0043023">
    <property type="term" value="F:ribosomal large subunit binding"/>
    <property type="evidence" value="ECO:0007669"/>
    <property type="project" value="InterPro"/>
</dbReference>
<feature type="domain" description="RNA-binding S4" evidence="5">
    <location>
        <begin position="5"/>
        <end position="68"/>
    </location>
</feature>
<proteinExistence type="inferred from homology"/>
<evidence type="ECO:0000256" key="1">
    <source>
        <dbReference type="ARBA" id="ARBA00008396"/>
    </source>
</evidence>
<dbReference type="RefSeq" id="WP_301192027.1">
    <property type="nucleotide sequence ID" value="NZ_JAPDPJ010000054.1"/>
</dbReference>
<dbReference type="InterPro" id="IPR036986">
    <property type="entry name" value="S4_RNA-bd_sf"/>
</dbReference>
<name>A0AAE3M7J8_9BACT</name>
<dbReference type="CDD" id="cd00165">
    <property type="entry name" value="S4"/>
    <property type="match status" value="1"/>
</dbReference>